<proteinExistence type="predicted"/>
<evidence type="ECO:0000313" key="3">
    <source>
        <dbReference type="Proteomes" id="UP000054526"/>
    </source>
</evidence>
<dbReference type="Proteomes" id="UP000054526">
    <property type="component" value="Unassembled WGS sequence"/>
</dbReference>
<evidence type="ECO:0000313" key="2">
    <source>
        <dbReference type="EMBL" id="KIL35095.1"/>
    </source>
</evidence>
<accession>A0ABR5A3H4</accession>
<dbReference type="InterPro" id="IPR034660">
    <property type="entry name" value="DinB/YfiT-like"/>
</dbReference>
<dbReference type="Gene3D" id="1.20.120.450">
    <property type="entry name" value="dinb family like domain"/>
    <property type="match status" value="1"/>
</dbReference>
<dbReference type="Pfam" id="PF12867">
    <property type="entry name" value="DinB_2"/>
    <property type="match status" value="1"/>
</dbReference>
<dbReference type="InterPro" id="IPR024775">
    <property type="entry name" value="DinB-like"/>
</dbReference>
<comment type="caution">
    <text evidence="2">The sequence shown here is derived from an EMBL/GenBank/DDBJ whole genome shotgun (WGS) entry which is preliminary data.</text>
</comment>
<dbReference type="RefSeq" id="WP_041065129.1">
    <property type="nucleotide sequence ID" value="NZ_JXAL01000024.1"/>
</dbReference>
<keyword evidence="3" id="KW-1185">Reference proteome</keyword>
<dbReference type="EMBL" id="JXAL01000024">
    <property type="protein sequence ID" value="KIL35095.1"/>
    <property type="molecule type" value="Genomic_DNA"/>
</dbReference>
<evidence type="ECO:0000259" key="1">
    <source>
        <dbReference type="Pfam" id="PF12867"/>
    </source>
</evidence>
<dbReference type="SUPFAM" id="SSF109854">
    <property type="entry name" value="DinB/YfiT-like putative metalloenzymes"/>
    <property type="match status" value="1"/>
</dbReference>
<reference evidence="2 3" key="1">
    <citation type="submission" date="2014-12" db="EMBL/GenBank/DDBJ databases">
        <title>Draft genome sequence of Cohnella kolymensis strain B-2846.</title>
        <authorList>
            <person name="Karlyshev A.V."/>
            <person name="Kudryashova E.B."/>
        </authorList>
    </citation>
    <scope>NUCLEOTIDE SEQUENCE [LARGE SCALE GENOMIC DNA]</scope>
    <source>
        <strain evidence="2 3">VKM B-2846</strain>
    </source>
</reference>
<protein>
    <recommendedName>
        <fullName evidence="1">DinB-like domain-containing protein</fullName>
    </recommendedName>
</protein>
<gene>
    <name evidence="2" type="ORF">SD71_15715</name>
</gene>
<organism evidence="2 3">
    <name type="scientific">Cohnella kolymensis</name>
    <dbReference type="NCBI Taxonomy" id="1590652"/>
    <lineage>
        <taxon>Bacteria</taxon>
        <taxon>Bacillati</taxon>
        <taxon>Bacillota</taxon>
        <taxon>Bacilli</taxon>
        <taxon>Bacillales</taxon>
        <taxon>Paenibacillaceae</taxon>
        <taxon>Cohnella</taxon>
    </lineage>
</organism>
<name>A0ABR5A3H4_9BACL</name>
<feature type="domain" description="DinB-like" evidence="1">
    <location>
        <begin position="8"/>
        <end position="142"/>
    </location>
</feature>
<sequence>MESIIFNQIEFSRKRTLDVVSPVSEQHADIVPKGFNNSIRWNLGHILTIQERLAFELIREQPDLDANLMGFFMKDTKPSDWQSAPPDLPTLFELLKEQPRRLQQRLQGRLAEPLVTPFRGVTRLDELLILTIGHEGLHTGYIMAQKRAVAAQVQ</sequence>